<reference evidence="1 2" key="1">
    <citation type="journal article" date="2016" name="Front. Microbiol.">
        <title>Single-Cell (Meta-)Genomics of a Dimorphic Candidatus Thiomargarita nelsonii Reveals Genomic Plasticity.</title>
        <authorList>
            <person name="Flood B.E."/>
            <person name="Fliss P."/>
            <person name="Jones D.S."/>
            <person name="Dick G.J."/>
            <person name="Jain S."/>
            <person name="Kaster A.K."/>
            <person name="Winkel M."/>
            <person name="Mussmann M."/>
            <person name="Bailey J."/>
        </authorList>
    </citation>
    <scope>NUCLEOTIDE SEQUENCE [LARGE SCALE GENOMIC DNA]</scope>
    <source>
        <strain evidence="1">Hydrate Ridge</strain>
    </source>
</reference>
<dbReference type="InterPro" id="IPR027417">
    <property type="entry name" value="P-loop_NTPase"/>
</dbReference>
<accession>A0A0A6PHW9</accession>
<comment type="caution">
    <text evidence="1">The sequence shown here is derived from an EMBL/GenBank/DDBJ whole genome shotgun (WGS) entry which is preliminary data.</text>
</comment>
<keyword evidence="2" id="KW-1185">Reference proteome</keyword>
<organism evidence="1 2">
    <name type="scientific">Candidatus Thiomargarita nelsonii</name>
    <dbReference type="NCBI Taxonomy" id="1003181"/>
    <lineage>
        <taxon>Bacteria</taxon>
        <taxon>Pseudomonadati</taxon>
        <taxon>Pseudomonadota</taxon>
        <taxon>Gammaproteobacteria</taxon>
        <taxon>Thiotrichales</taxon>
        <taxon>Thiotrichaceae</taxon>
        <taxon>Thiomargarita</taxon>
    </lineage>
</organism>
<evidence type="ECO:0000313" key="2">
    <source>
        <dbReference type="Proteomes" id="UP000030428"/>
    </source>
</evidence>
<dbReference type="SUPFAM" id="SSF53795">
    <property type="entry name" value="PEP carboxykinase-like"/>
    <property type="match status" value="1"/>
</dbReference>
<dbReference type="Gene3D" id="3.40.50.300">
    <property type="entry name" value="P-loop containing nucleotide triphosphate hydrolases"/>
    <property type="match status" value="1"/>
</dbReference>
<gene>
    <name evidence="1" type="ORF">PN36_03215</name>
</gene>
<evidence type="ECO:0000313" key="1">
    <source>
        <dbReference type="EMBL" id="KHD05152.1"/>
    </source>
</evidence>
<protein>
    <recommendedName>
        <fullName evidence="3">HPr kinase</fullName>
    </recommendedName>
</protein>
<dbReference type="Proteomes" id="UP000030428">
    <property type="component" value="Unassembled WGS sequence"/>
</dbReference>
<sequence>MTKSHPLPFEDSFRFIEINVRIRSDSQDLLRFFKGSYARFHTNIPRTEHDFRVIMKPKDSPYRIAIYSPHHQYKVFKTTQGFVFNEKNIDSGAEEMVMFNGGQLYPISLTETLSLLDNSEGDPKPFFSFVQIALLRSLAILMPQHYLLHGAAVSWHNKVLIFAGASGRGKSSLSLALVKHGFKFLSDDVSCVNLSNLMIEPFPRCLNLRQHGLPLLQNLFKAEKINLTQGAIDIETIFPNSIGKTCPLRYLFLLKGFQKKPEIKPIPKRQSLWQTLPLSHTPVSHPAKALLRLAPLFNQIQCYNILVGELDATVALIQQFLEEKQYESSQRNA</sequence>
<dbReference type="AlphaFoldDB" id="A0A0A6PHW9"/>
<proteinExistence type="predicted"/>
<dbReference type="EMBL" id="JSZA02000009">
    <property type="protein sequence ID" value="KHD05152.1"/>
    <property type="molecule type" value="Genomic_DNA"/>
</dbReference>
<evidence type="ECO:0008006" key="3">
    <source>
        <dbReference type="Google" id="ProtNLM"/>
    </source>
</evidence>
<name>A0A0A6PHW9_9GAMM</name>